<evidence type="ECO:0000313" key="2">
    <source>
        <dbReference type="EMBL" id="CAB4551732.1"/>
    </source>
</evidence>
<reference evidence="2" key="1">
    <citation type="submission" date="2020-05" db="EMBL/GenBank/DDBJ databases">
        <authorList>
            <person name="Chiriac C."/>
            <person name="Salcher M."/>
            <person name="Ghai R."/>
            <person name="Kavagutti S V."/>
        </authorList>
    </citation>
    <scope>NUCLEOTIDE SEQUENCE</scope>
</reference>
<keyword evidence="1" id="KW-0472">Membrane</keyword>
<feature type="transmembrane region" description="Helical" evidence="1">
    <location>
        <begin position="206"/>
        <end position="230"/>
    </location>
</feature>
<feature type="transmembrane region" description="Helical" evidence="1">
    <location>
        <begin position="21"/>
        <end position="42"/>
    </location>
</feature>
<organism evidence="2">
    <name type="scientific">freshwater metagenome</name>
    <dbReference type="NCBI Taxonomy" id="449393"/>
    <lineage>
        <taxon>unclassified sequences</taxon>
        <taxon>metagenomes</taxon>
        <taxon>ecological metagenomes</taxon>
    </lineage>
</organism>
<keyword evidence="1" id="KW-0812">Transmembrane</keyword>
<accession>A0A6J6CJR5</accession>
<keyword evidence="1" id="KW-1133">Transmembrane helix</keyword>
<protein>
    <submittedName>
        <fullName evidence="2">Unannotated protein</fullName>
    </submittedName>
</protein>
<sequence>MQELTEIEIDRKLGRWWLGRHIEVVTAVLLGFVSCMTAYAGFQSALYESTMAAAFSRAQVLSTQAESLYLAANQDYTQEAQLWGTLSELALDMESADPATAARATSRYNTLWADVVTDNFAAAIERANATNEANPDDYVNPLDDEIYLDTLFGPSNEKADKAVAQTAIGDRANSLGDQLGLYTVLMTISLFLLGVAAVVKRNLIKFLLVGFSVSVFVVATILTLTVPFIALS</sequence>
<dbReference type="AlphaFoldDB" id="A0A6J6CJR5"/>
<proteinExistence type="predicted"/>
<dbReference type="EMBL" id="CAEZTD010000004">
    <property type="protein sequence ID" value="CAB4551732.1"/>
    <property type="molecule type" value="Genomic_DNA"/>
</dbReference>
<gene>
    <name evidence="2" type="ORF">UFOPK1591_00081</name>
</gene>
<feature type="transmembrane region" description="Helical" evidence="1">
    <location>
        <begin position="179"/>
        <end position="199"/>
    </location>
</feature>
<name>A0A6J6CJR5_9ZZZZ</name>
<evidence type="ECO:0000256" key="1">
    <source>
        <dbReference type="SAM" id="Phobius"/>
    </source>
</evidence>